<proteinExistence type="inferred from homology"/>
<dbReference type="SUPFAM" id="SSF55729">
    <property type="entry name" value="Acyl-CoA N-acyltransferases (Nat)"/>
    <property type="match status" value="1"/>
</dbReference>
<dbReference type="AlphaFoldDB" id="A0A6A6BD64"/>
<feature type="domain" description="N-acetyltransferase" evidence="4">
    <location>
        <begin position="49"/>
        <end position="220"/>
    </location>
</feature>
<sequence>NGTSALLTSKVLLVPYSTHHVLTYHEWMKDEELQQATASEPLTIDEEYGMQRSWRQDADKLTFITCTAPAGSPSEKQQIIKGTKDDTPATMIGDVNLFLYLDADDEEEEAAANAAASAPRPVDLVGEVEIMVASRAHQGRGYGKAILAAFLGYVRQQRAAIAAEYAGSLLPQQRPGGVRLAVLRVKIGAENARSLHLFEGLGFVRVADEPNFFGELELRM</sequence>
<evidence type="ECO:0000313" key="6">
    <source>
        <dbReference type="Proteomes" id="UP000799438"/>
    </source>
</evidence>
<dbReference type="GeneID" id="54293427"/>
<dbReference type="InterPro" id="IPR039135">
    <property type="entry name" value="NAT9-like"/>
</dbReference>
<reference evidence="5" key="1">
    <citation type="journal article" date="2020" name="Stud. Mycol.">
        <title>101 Dothideomycetes genomes: a test case for predicting lifestyles and emergence of pathogens.</title>
        <authorList>
            <person name="Haridas S."/>
            <person name="Albert R."/>
            <person name="Binder M."/>
            <person name="Bloem J."/>
            <person name="Labutti K."/>
            <person name="Salamov A."/>
            <person name="Andreopoulos B."/>
            <person name="Baker S."/>
            <person name="Barry K."/>
            <person name="Bills G."/>
            <person name="Bluhm B."/>
            <person name="Cannon C."/>
            <person name="Castanera R."/>
            <person name="Culley D."/>
            <person name="Daum C."/>
            <person name="Ezra D."/>
            <person name="Gonzalez J."/>
            <person name="Henrissat B."/>
            <person name="Kuo A."/>
            <person name="Liang C."/>
            <person name="Lipzen A."/>
            <person name="Lutzoni F."/>
            <person name="Magnuson J."/>
            <person name="Mondo S."/>
            <person name="Nolan M."/>
            <person name="Ohm R."/>
            <person name="Pangilinan J."/>
            <person name="Park H.-J."/>
            <person name="Ramirez L."/>
            <person name="Alfaro M."/>
            <person name="Sun H."/>
            <person name="Tritt A."/>
            <person name="Yoshinaga Y."/>
            <person name="Zwiers L.-H."/>
            <person name="Turgeon B."/>
            <person name="Goodwin S."/>
            <person name="Spatafora J."/>
            <person name="Crous P."/>
            <person name="Grigoriev I."/>
        </authorList>
    </citation>
    <scope>NUCLEOTIDE SEQUENCE</scope>
    <source>
        <strain evidence="5">CBS 121167</strain>
    </source>
</reference>
<gene>
    <name evidence="5" type="ORF">K452DRAFT_195129</name>
</gene>
<organism evidence="5 6">
    <name type="scientific">Aplosporella prunicola CBS 121167</name>
    <dbReference type="NCBI Taxonomy" id="1176127"/>
    <lineage>
        <taxon>Eukaryota</taxon>
        <taxon>Fungi</taxon>
        <taxon>Dikarya</taxon>
        <taxon>Ascomycota</taxon>
        <taxon>Pezizomycotina</taxon>
        <taxon>Dothideomycetes</taxon>
        <taxon>Dothideomycetes incertae sedis</taxon>
        <taxon>Botryosphaeriales</taxon>
        <taxon>Aplosporellaceae</taxon>
        <taxon>Aplosporella</taxon>
    </lineage>
</organism>
<dbReference type="PANTHER" id="PTHR13256">
    <property type="entry name" value="N-ACETYLTRANSFERASE 9"/>
    <property type="match status" value="1"/>
</dbReference>
<keyword evidence="6" id="KW-1185">Reference proteome</keyword>
<name>A0A6A6BD64_9PEZI</name>
<protein>
    <recommendedName>
        <fullName evidence="4">N-acetyltransferase domain-containing protein</fullName>
    </recommendedName>
</protein>
<dbReference type="Pfam" id="PF13302">
    <property type="entry name" value="Acetyltransf_3"/>
    <property type="match status" value="1"/>
</dbReference>
<evidence type="ECO:0000259" key="4">
    <source>
        <dbReference type="PROSITE" id="PS51186"/>
    </source>
</evidence>
<comment type="similarity">
    <text evidence="1">Belongs to the acetyltransferase family. GNAT subfamily.</text>
</comment>
<evidence type="ECO:0000313" key="5">
    <source>
        <dbReference type="EMBL" id="KAF2142100.1"/>
    </source>
</evidence>
<dbReference type="RefSeq" id="XP_033397812.1">
    <property type="nucleotide sequence ID" value="XM_033535931.1"/>
</dbReference>
<feature type="non-terminal residue" evidence="5">
    <location>
        <position position="1"/>
    </location>
</feature>
<feature type="non-terminal residue" evidence="5">
    <location>
        <position position="220"/>
    </location>
</feature>
<dbReference type="OrthoDB" id="5043642at2759"/>
<dbReference type="PANTHER" id="PTHR13256:SF16">
    <property type="entry name" value="ALPHA_BETA-TUBULIN-N-ACETYLTRANSFERASE 9"/>
    <property type="match status" value="1"/>
</dbReference>
<dbReference type="EMBL" id="ML995485">
    <property type="protein sequence ID" value="KAF2142100.1"/>
    <property type="molecule type" value="Genomic_DNA"/>
</dbReference>
<dbReference type="Gene3D" id="3.40.630.30">
    <property type="match status" value="1"/>
</dbReference>
<accession>A0A6A6BD64</accession>
<keyword evidence="3" id="KW-0012">Acyltransferase</keyword>
<evidence type="ECO:0000256" key="1">
    <source>
        <dbReference type="ARBA" id="ARBA00009342"/>
    </source>
</evidence>
<evidence type="ECO:0000256" key="3">
    <source>
        <dbReference type="ARBA" id="ARBA00023315"/>
    </source>
</evidence>
<keyword evidence="2" id="KW-0808">Transferase</keyword>
<dbReference type="InterPro" id="IPR016181">
    <property type="entry name" value="Acyl_CoA_acyltransferase"/>
</dbReference>
<dbReference type="Proteomes" id="UP000799438">
    <property type="component" value="Unassembled WGS sequence"/>
</dbReference>
<dbReference type="GO" id="GO:0008080">
    <property type="term" value="F:N-acetyltransferase activity"/>
    <property type="evidence" value="ECO:0007669"/>
    <property type="project" value="InterPro"/>
</dbReference>
<evidence type="ECO:0000256" key="2">
    <source>
        <dbReference type="ARBA" id="ARBA00022679"/>
    </source>
</evidence>
<dbReference type="InterPro" id="IPR000182">
    <property type="entry name" value="GNAT_dom"/>
</dbReference>
<dbReference type="PROSITE" id="PS51186">
    <property type="entry name" value="GNAT"/>
    <property type="match status" value="1"/>
</dbReference>